<protein>
    <recommendedName>
        <fullName evidence="5">Protein kinase domain-containing protein</fullName>
    </recommendedName>
</protein>
<sequence length="911" mass="106965">MAAQWNEKLRSVWVKLEYSLDTSIYKTITEREEYRKNIIKNDSSLTKNEKKFLLNEILKLYDKLRIDNSSVEKQQCNNCLSWHQATRYCEFCIRKCLKNDFGNWTSGNNEIDKLIQECQETIAPNSVIKWIEYDQFENIKHFTEGGCATIYTAIWKDGHYKKWNSKKQKLERFGRQKIVLKRLNNSNSNNVHWFQEVILSFTLDNSFNLLARCYGLTKDPTTQDYMLILNYYDNDLRHFLKDDYHSLTLLQKYQIIDKVAKSLYKIHEQNTIHRDLHSGNILYYAKAFFWYVSDLGLSGPVDKPSNSIYGNLPYIAPEVLCGEIYTKKSDIYSLSIIMWEVITGETPLDDYEHDLELTLDIVKGCRPKIYEYIPHEYATLMKQCWDANPDNRPDAQTVCRKLISLIQSLYNETNKQKENIENIQSKNFKSKIQNFFKLKLKKDKNNQVIINPQLSKDTKSKIHRIQNSKVYTFNIPIKPRNATDEEQLAFDSKQIDFDSKQIDFEISEEMQQQYLKSIGANKSCDDQEFGIAGPSNSDFSELLNDKKEYNVVVIEVDQEENKKCFTAHSVVLRYPRKRYYERKSHQIIIKPKISAQIFEIILKYIYSGIVDNTDTKTIYELMINANELELKELSRKLEKYPTLIFESEDFTSIQETALISILKRDDLKVEEIKIWDYIIKWGIAQNPTLPTNLEKWSNENFKALKTILQQCLPLIRYFHISGKDIWKNVKPYKKILEEQLWDDLTQYFMFPNQPGKSLVLPARIISTPELLSRNISTPEFPFATSPNQKHNSLPTTTFNDAGNYMNVRQGNTQLLRMKQLPPPPYQQATPRTSQQVTLQLQSIGRGNTINKVQSNTYPNPLQNMNLPPSQLQPQNHPIFNNNFYVTGRIPILPSQQHQQQLMQQQHQQQLM</sequence>
<dbReference type="PROSITE" id="PS50011">
    <property type="entry name" value="PROTEIN_KINASE_DOM"/>
    <property type="match status" value="1"/>
</dbReference>
<dbReference type="Gene3D" id="3.30.710.10">
    <property type="entry name" value="Potassium Channel Kv1.1, Chain A"/>
    <property type="match status" value="1"/>
</dbReference>
<evidence type="ECO:0000259" key="2">
    <source>
        <dbReference type="PROSITE" id="PS50097"/>
    </source>
</evidence>
<feature type="domain" description="BTB" evidence="2">
    <location>
        <begin position="550"/>
        <end position="614"/>
    </location>
</feature>
<dbReference type="GO" id="GO:0005524">
    <property type="term" value="F:ATP binding"/>
    <property type="evidence" value="ECO:0007669"/>
    <property type="project" value="InterPro"/>
</dbReference>
<accession>A0A397GH17</accession>
<name>A0A397GH17_9GLOM</name>
<dbReference type="SUPFAM" id="SSF56112">
    <property type="entry name" value="Protein kinase-like (PK-like)"/>
    <property type="match status" value="1"/>
</dbReference>
<dbReference type="SUPFAM" id="SSF54695">
    <property type="entry name" value="POZ domain"/>
    <property type="match status" value="1"/>
</dbReference>
<dbReference type="STRING" id="1348612.A0A397GH17"/>
<reference evidence="3 4" key="1">
    <citation type="submission" date="2018-08" db="EMBL/GenBank/DDBJ databases">
        <title>Genome and evolution of the arbuscular mycorrhizal fungus Diversispora epigaea (formerly Glomus versiforme) and its bacterial endosymbionts.</title>
        <authorList>
            <person name="Sun X."/>
            <person name="Fei Z."/>
            <person name="Harrison M."/>
        </authorList>
    </citation>
    <scope>NUCLEOTIDE SEQUENCE [LARGE SCALE GENOMIC DNA]</scope>
    <source>
        <strain evidence="3 4">IT104</strain>
    </source>
</reference>
<evidence type="ECO:0000313" key="4">
    <source>
        <dbReference type="Proteomes" id="UP000266861"/>
    </source>
</evidence>
<evidence type="ECO:0000313" key="3">
    <source>
        <dbReference type="EMBL" id="RHZ48706.1"/>
    </source>
</evidence>
<evidence type="ECO:0008006" key="5">
    <source>
        <dbReference type="Google" id="ProtNLM"/>
    </source>
</evidence>
<organism evidence="3 4">
    <name type="scientific">Diversispora epigaea</name>
    <dbReference type="NCBI Taxonomy" id="1348612"/>
    <lineage>
        <taxon>Eukaryota</taxon>
        <taxon>Fungi</taxon>
        <taxon>Fungi incertae sedis</taxon>
        <taxon>Mucoromycota</taxon>
        <taxon>Glomeromycotina</taxon>
        <taxon>Glomeromycetes</taxon>
        <taxon>Diversisporales</taxon>
        <taxon>Diversisporaceae</taxon>
        <taxon>Diversispora</taxon>
    </lineage>
</organism>
<dbReference type="InterPro" id="IPR000210">
    <property type="entry name" value="BTB/POZ_dom"/>
</dbReference>
<dbReference type="Pfam" id="PF00651">
    <property type="entry name" value="BTB"/>
    <property type="match status" value="1"/>
</dbReference>
<dbReference type="GO" id="GO:0004674">
    <property type="term" value="F:protein serine/threonine kinase activity"/>
    <property type="evidence" value="ECO:0007669"/>
    <property type="project" value="TreeGrafter"/>
</dbReference>
<dbReference type="EMBL" id="PQFF01000462">
    <property type="protein sequence ID" value="RHZ48706.1"/>
    <property type="molecule type" value="Genomic_DNA"/>
</dbReference>
<proteinExistence type="predicted"/>
<feature type="domain" description="Protein kinase" evidence="1">
    <location>
        <begin position="136"/>
        <end position="406"/>
    </location>
</feature>
<dbReference type="InterPro" id="IPR000719">
    <property type="entry name" value="Prot_kinase_dom"/>
</dbReference>
<comment type="caution">
    <text evidence="3">The sequence shown here is derived from an EMBL/GenBank/DDBJ whole genome shotgun (WGS) entry which is preliminary data.</text>
</comment>
<dbReference type="Pfam" id="PF07714">
    <property type="entry name" value="PK_Tyr_Ser-Thr"/>
    <property type="match status" value="1"/>
</dbReference>
<dbReference type="InterPro" id="IPR011333">
    <property type="entry name" value="SKP1/BTB/POZ_sf"/>
</dbReference>
<dbReference type="Gene3D" id="1.10.510.10">
    <property type="entry name" value="Transferase(Phosphotransferase) domain 1"/>
    <property type="match status" value="1"/>
</dbReference>
<dbReference type="PANTHER" id="PTHR44329">
    <property type="entry name" value="SERINE/THREONINE-PROTEIN KINASE TNNI3K-RELATED"/>
    <property type="match status" value="1"/>
</dbReference>
<keyword evidence="4" id="KW-1185">Reference proteome</keyword>
<dbReference type="AlphaFoldDB" id="A0A397GH17"/>
<dbReference type="Gene3D" id="1.25.40.420">
    <property type="match status" value="1"/>
</dbReference>
<dbReference type="InterPro" id="IPR051681">
    <property type="entry name" value="Ser/Thr_Kinases-Pseudokinases"/>
</dbReference>
<dbReference type="Proteomes" id="UP000266861">
    <property type="component" value="Unassembled WGS sequence"/>
</dbReference>
<dbReference type="InterPro" id="IPR001245">
    <property type="entry name" value="Ser-Thr/Tyr_kinase_cat_dom"/>
</dbReference>
<evidence type="ECO:0000259" key="1">
    <source>
        <dbReference type="PROSITE" id="PS50011"/>
    </source>
</evidence>
<gene>
    <name evidence="3" type="ORF">Glove_543g49</name>
</gene>
<dbReference type="CDD" id="cd18186">
    <property type="entry name" value="BTB_POZ_ZBTB_KLHL-like"/>
    <property type="match status" value="1"/>
</dbReference>
<dbReference type="PROSITE" id="PS50097">
    <property type="entry name" value="BTB"/>
    <property type="match status" value="1"/>
</dbReference>
<dbReference type="InterPro" id="IPR011009">
    <property type="entry name" value="Kinase-like_dom_sf"/>
</dbReference>